<gene>
    <name evidence="3" type="ORF">HU200_010306</name>
</gene>
<accession>A0A835FHJ6</accession>
<protein>
    <recommendedName>
        <fullName evidence="2">DUF4220 domain-containing protein</fullName>
    </recommendedName>
</protein>
<dbReference type="AlphaFoldDB" id="A0A835FHJ6"/>
<feature type="domain" description="DUF4220" evidence="2">
    <location>
        <begin position="4"/>
        <end position="216"/>
    </location>
</feature>
<keyword evidence="1" id="KW-0732">Signal</keyword>
<dbReference type="EMBL" id="JACEFO010000718">
    <property type="protein sequence ID" value="KAF8759270.1"/>
    <property type="molecule type" value="Genomic_DNA"/>
</dbReference>
<organism evidence="3 4">
    <name type="scientific">Digitaria exilis</name>
    <dbReference type="NCBI Taxonomy" id="1010633"/>
    <lineage>
        <taxon>Eukaryota</taxon>
        <taxon>Viridiplantae</taxon>
        <taxon>Streptophyta</taxon>
        <taxon>Embryophyta</taxon>
        <taxon>Tracheophyta</taxon>
        <taxon>Spermatophyta</taxon>
        <taxon>Magnoliopsida</taxon>
        <taxon>Liliopsida</taxon>
        <taxon>Poales</taxon>
        <taxon>Poaceae</taxon>
        <taxon>PACMAD clade</taxon>
        <taxon>Panicoideae</taxon>
        <taxon>Panicodae</taxon>
        <taxon>Paniceae</taxon>
        <taxon>Anthephorinae</taxon>
        <taxon>Digitaria</taxon>
    </lineage>
</organism>
<dbReference type="InterPro" id="IPR025315">
    <property type="entry name" value="DUF4220"/>
</dbReference>
<dbReference type="OrthoDB" id="692770at2759"/>
<proteinExistence type="predicted"/>
<reference evidence="3" key="1">
    <citation type="submission" date="2020-07" db="EMBL/GenBank/DDBJ databases">
        <title>Genome sequence and genetic diversity analysis of an under-domesticated orphan crop, white fonio (Digitaria exilis).</title>
        <authorList>
            <person name="Bennetzen J.L."/>
            <person name="Chen S."/>
            <person name="Ma X."/>
            <person name="Wang X."/>
            <person name="Yssel A.E.J."/>
            <person name="Chaluvadi S.R."/>
            <person name="Johnson M."/>
            <person name="Gangashetty P."/>
            <person name="Hamidou F."/>
            <person name="Sanogo M.D."/>
            <person name="Zwaenepoel A."/>
            <person name="Wallace J."/>
            <person name="Van De Peer Y."/>
            <person name="Van Deynze A."/>
        </authorList>
    </citation>
    <scope>NUCLEOTIDE SEQUENCE</scope>
    <source>
        <tissue evidence="3">Leaves</tissue>
    </source>
</reference>
<keyword evidence="4" id="KW-1185">Reference proteome</keyword>
<dbReference type="Proteomes" id="UP000636709">
    <property type="component" value="Unassembled WGS sequence"/>
</dbReference>
<feature type="chain" id="PRO_5032760990" description="DUF4220 domain-containing protein" evidence="1">
    <location>
        <begin position="25"/>
        <end position="514"/>
    </location>
</feature>
<comment type="caution">
    <text evidence="3">The sequence shown here is derived from an EMBL/GenBank/DDBJ whole genome shotgun (WGS) entry which is preliminary data.</text>
</comment>
<dbReference type="Pfam" id="PF13968">
    <property type="entry name" value="DUF4220"/>
    <property type="match status" value="1"/>
</dbReference>
<evidence type="ECO:0000259" key="2">
    <source>
        <dbReference type="Pfam" id="PF13968"/>
    </source>
</evidence>
<sequence>MARWRQNNLLKAAILLFIPGVLKCLEKPLALKNASINSLVSSSKPAQRTANRQGEISLLDQYVREAKDIVLSSIQHESQDTQQEEEAGTAYCDPYDLFVDLASPYPKRLSILKSFCAFKKGEAYKSLQVGLSNAFGLLYTKQNTFGLEKSDPNRDVDVLSILGSLVVRYCCLFMSFASIGLFHHSHREGYNGRDVKVTYILLCCTAALEVHSISFRPRLDRGWPGMVPQYSLVGFFVRNKKHAKKMSIVSFFGCKQYLDQHWCIKSCSSSQRITVLVLRYLKAGWRDYVQDAASYWMFNDHRGQWTLERNKCNYLAWSLNCPFDESVLLWHVATDLCFYSGKFAGHRCDFSVQCRQMSNYMMYLLFVNPEMLLPGSRRNLFTTAYGELKGILEDKKPAATMEDSAGTRQGNKPPVEEGFLHDAWSLAQGLLDLGNEKKMWEVIEGVWVEMLCFSAGRCRGYLHAKSLGTGGELLTYIWLPLSHMGMETLAERLQRTELPSSGGNTRAAAGEGIV</sequence>
<evidence type="ECO:0000313" key="3">
    <source>
        <dbReference type="EMBL" id="KAF8759270.1"/>
    </source>
</evidence>
<evidence type="ECO:0000313" key="4">
    <source>
        <dbReference type="Proteomes" id="UP000636709"/>
    </source>
</evidence>
<name>A0A835FHJ6_9POAL</name>
<dbReference type="Pfam" id="PF04578">
    <property type="entry name" value="DUF594"/>
    <property type="match status" value="1"/>
</dbReference>
<dbReference type="PANTHER" id="PTHR31325">
    <property type="entry name" value="OS01G0798800 PROTEIN-RELATED"/>
    <property type="match status" value="1"/>
</dbReference>
<feature type="signal peptide" evidence="1">
    <location>
        <begin position="1"/>
        <end position="24"/>
    </location>
</feature>
<dbReference type="InterPro" id="IPR007658">
    <property type="entry name" value="DUF594"/>
</dbReference>
<evidence type="ECO:0000256" key="1">
    <source>
        <dbReference type="SAM" id="SignalP"/>
    </source>
</evidence>